<proteinExistence type="predicted"/>
<gene>
    <name evidence="2" type="ORF">IAC08_04375</name>
</gene>
<protein>
    <submittedName>
        <fullName evidence="2">DUF3098 domain-containing protein</fullName>
    </submittedName>
</protein>
<reference evidence="2" key="2">
    <citation type="journal article" date="2021" name="PeerJ">
        <title>Extensive microbial diversity within the chicken gut microbiome revealed by metagenomics and culture.</title>
        <authorList>
            <person name="Gilroy R."/>
            <person name="Ravi A."/>
            <person name="Getino M."/>
            <person name="Pursley I."/>
            <person name="Horton D.L."/>
            <person name="Alikhan N.F."/>
            <person name="Baker D."/>
            <person name="Gharbi K."/>
            <person name="Hall N."/>
            <person name="Watson M."/>
            <person name="Adriaenssens E.M."/>
            <person name="Foster-Nyarko E."/>
            <person name="Jarju S."/>
            <person name="Secka A."/>
            <person name="Antonio M."/>
            <person name="Oren A."/>
            <person name="Chaudhuri R.R."/>
            <person name="La Ragione R."/>
            <person name="Hildebrand F."/>
            <person name="Pallen M.J."/>
        </authorList>
    </citation>
    <scope>NUCLEOTIDE SEQUENCE</scope>
    <source>
        <strain evidence="2">B1-3475</strain>
    </source>
</reference>
<sequence length="70" mass="7435">MAAGSKNVKLLLAGLVVMASGYILMSGGGSDDPQVFNYAMFDFRRLVAAPVVIICGIVVEIVAIMKVFKK</sequence>
<dbReference type="Proteomes" id="UP000823617">
    <property type="component" value="Unassembled WGS sequence"/>
</dbReference>
<feature type="transmembrane region" description="Helical" evidence="1">
    <location>
        <begin position="45"/>
        <end position="68"/>
    </location>
</feature>
<evidence type="ECO:0000313" key="2">
    <source>
        <dbReference type="EMBL" id="MBO8455622.1"/>
    </source>
</evidence>
<dbReference type="Pfam" id="PF11297">
    <property type="entry name" value="DUF3098"/>
    <property type="match status" value="1"/>
</dbReference>
<keyword evidence="1" id="KW-1133">Transmembrane helix</keyword>
<feature type="transmembrane region" description="Helical" evidence="1">
    <location>
        <begin position="7"/>
        <end position="25"/>
    </location>
</feature>
<comment type="caution">
    <text evidence="2">The sequence shown here is derived from an EMBL/GenBank/DDBJ whole genome shotgun (WGS) entry which is preliminary data.</text>
</comment>
<evidence type="ECO:0000256" key="1">
    <source>
        <dbReference type="SAM" id="Phobius"/>
    </source>
</evidence>
<dbReference type="EMBL" id="JADIMK010000042">
    <property type="protein sequence ID" value="MBO8455622.1"/>
    <property type="molecule type" value="Genomic_DNA"/>
</dbReference>
<organism evidence="2 3">
    <name type="scientific">Candidatus Cryptobacteroides intestinigallinarum</name>
    <dbReference type="NCBI Taxonomy" id="2840767"/>
    <lineage>
        <taxon>Bacteria</taxon>
        <taxon>Pseudomonadati</taxon>
        <taxon>Bacteroidota</taxon>
        <taxon>Bacteroidia</taxon>
        <taxon>Bacteroidales</taxon>
        <taxon>Candidatus Cryptobacteroides</taxon>
    </lineage>
</organism>
<keyword evidence="1" id="KW-0812">Transmembrane</keyword>
<evidence type="ECO:0000313" key="3">
    <source>
        <dbReference type="Proteomes" id="UP000823617"/>
    </source>
</evidence>
<reference evidence="2" key="1">
    <citation type="submission" date="2020-10" db="EMBL/GenBank/DDBJ databases">
        <authorList>
            <person name="Gilroy R."/>
        </authorList>
    </citation>
    <scope>NUCLEOTIDE SEQUENCE</scope>
    <source>
        <strain evidence="2">B1-3475</strain>
    </source>
</reference>
<dbReference type="InterPro" id="IPR021448">
    <property type="entry name" value="DUF3098"/>
</dbReference>
<dbReference type="AlphaFoldDB" id="A0A9D9HKP1"/>
<name>A0A9D9HKP1_9BACT</name>
<accession>A0A9D9HKP1</accession>
<keyword evidence="1" id="KW-0472">Membrane</keyword>